<evidence type="ECO:0000313" key="1">
    <source>
        <dbReference type="EMBL" id="GMN53300.1"/>
    </source>
</evidence>
<gene>
    <name evidence="1" type="ORF">TIFTF001_022432</name>
</gene>
<dbReference type="EMBL" id="BTGU01000045">
    <property type="protein sequence ID" value="GMN53300.1"/>
    <property type="molecule type" value="Genomic_DNA"/>
</dbReference>
<proteinExistence type="predicted"/>
<reference evidence="1" key="1">
    <citation type="submission" date="2023-07" db="EMBL/GenBank/DDBJ databases">
        <title>draft genome sequence of fig (Ficus carica).</title>
        <authorList>
            <person name="Takahashi T."/>
            <person name="Nishimura K."/>
        </authorList>
    </citation>
    <scope>NUCLEOTIDE SEQUENCE</scope>
</reference>
<keyword evidence="2" id="KW-1185">Reference proteome</keyword>
<comment type="caution">
    <text evidence="1">The sequence shown here is derived from an EMBL/GenBank/DDBJ whole genome shotgun (WGS) entry which is preliminary data.</text>
</comment>
<dbReference type="Proteomes" id="UP001187192">
    <property type="component" value="Unassembled WGS sequence"/>
</dbReference>
<evidence type="ECO:0000313" key="2">
    <source>
        <dbReference type="Proteomes" id="UP001187192"/>
    </source>
</evidence>
<accession>A0AA88AJ77</accession>
<name>A0AA88AJ77_FICCA</name>
<sequence length="175" mass="17955">MDNPRQVLQPPILHPWVVVLTRRQVAQIDGVPDGEAVVLGELLRVGGNAEADEGVVGVVEECGEGGRDGVGVEKLEDEAAAADAELEDGDGVLVVAAEAGSPLDVEADDEAVEAVAVDLLDVGDPGGDLGGAVGDEGPHGLKVDDDVVEVVGVGVELVVMDGDGRHGWKDFLQRN</sequence>
<dbReference type="AlphaFoldDB" id="A0AA88AJ77"/>
<organism evidence="1 2">
    <name type="scientific">Ficus carica</name>
    <name type="common">Common fig</name>
    <dbReference type="NCBI Taxonomy" id="3494"/>
    <lineage>
        <taxon>Eukaryota</taxon>
        <taxon>Viridiplantae</taxon>
        <taxon>Streptophyta</taxon>
        <taxon>Embryophyta</taxon>
        <taxon>Tracheophyta</taxon>
        <taxon>Spermatophyta</taxon>
        <taxon>Magnoliopsida</taxon>
        <taxon>eudicotyledons</taxon>
        <taxon>Gunneridae</taxon>
        <taxon>Pentapetalae</taxon>
        <taxon>rosids</taxon>
        <taxon>fabids</taxon>
        <taxon>Rosales</taxon>
        <taxon>Moraceae</taxon>
        <taxon>Ficeae</taxon>
        <taxon>Ficus</taxon>
    </lineage>
</organism>
<protein>
    <submittedName>
        <fullName evidence="1">Uncharacterized protein</fullName>
    </submittedName>
</protein>